<sequence length="68" mass="7912">MFQIWPLSLGLAFFTVNDTVDWNIVRCSFVLSYSPEIMISFEVKETNAVFLSSYNDQRRNTFSFTTSV</sequence>
<evidence type="ECO:0000256" key="1">
    <source>
        <dbReference type="SAM" id="SignalP"/>
    </source>
</evidence>
<keyword evidence="1" id="KW-0732">Signal</keyword>
<evidence type="ECO:0008006" key="3">
    <source>
        <dbReference type="Google" id="ProtNLM"/>
    </source>
</evidence>
<proteinExistence type="predicted"/>
<dbReference type="EMBL" id="GGEC01031158">
    <property type="protein sequence ID" value="MBX11642.1"/>
    <property type="molecule type" value="Transcribed_RNA"/>
</dbReference>
<accession>A0A2P2L0Z9</accession>
<evidence type="ECO:0000313" key="2">
    <source>
        <dbReference type="EMBL" id="MBX11642.1"/>
    </source>
</evidence>
<name>A0A2P2L0Z9_RHIMU</name>
<feature type="signal peptide" evidence="1">
    <location>
        <begin position="1"/>
        <end position="19"/>
    </location>
</feature>
<feature type="chain" id="PRO_5015153966" description="Secreted protein" evidence="1">
    <location>
        <begin position="20"/>
        <end position="68"/>
    </location>
</feature>
<organism evidence="2">
    <name type="scientific">Rhizophora mucronata</name>
    <name type="common">Asiatic mangrove</name>
    <dbReference type="NCBI Taxonomy" id="61149"/>
    <lineage>
        <taxon>Eukaryota</taxon>
        <taxon>Viridiplantae</taxon>
        <taxon>Streptophyta</taxon>
        <taxon>Embryophyta</taxon>
        <taxon>Tracheophyta</taxon>
        <taxon>Spermatophyta</taxon>
        <taxon>Magnoliopsida</taxon>
        <taxon>eudicotyledons</taxon>
        <taxon>Gunneridae</taxon>
        <taxon>Pentapetalae</taxon>
        <taxon>rosids</taxon>
        <taxon>fabids</taxon>
        <taxon>Malpighiales</taxon>
        <taxon>Rhizophoraceae</taxon>
        <taxon>Rhizophora</taxon>
    </lineage>
</organism>
<reference evidence="2" key="1">
    <citation type="submission" date="2018-02" db="EMBL/GenBank/DDBJ databases">
        <title>Rhizophora mucronata_Transcriptome.</title>
        <authorList>
            <person name="Meera S.P."/>
            <person name="Sreeshan A."/>
            <person name="Augustine A."/>
        </authorList>
    </citation>
    <scope>NUCLEOTIDE SEQUENCE</scope>
    <source>
        <tissue evidence="2">Leaf</tissue>
    </source>
</reference>
<dbReference type="AlphaFoldDB" id="A0A2P2L0Z9"/>
<protein>
    <recommendedName>
        <fullName evidence="3">Secreted protein</fullName>
    </recommendedName>
</protein>